<evidence type="ECO:0000256" key="3">
    <source>
        <dbReference type="ARBA" id="ARBA00011738"/>
    </source>
</evidence>
<evidence type="ECO:0000256" key="2">
    <source>
        <dbReference type="ARBA" id="ARBA00011081"/>
    </source>
</evidence>
<comment type="cofactor">
    <cofactor evidence="10">
        <name>Mg(2+)</name>
        <dbReference type="ChEBI" id="CHEBI:18420"/>
    </cofactor>
    <text evidence="10">Binds 1 Mg(2+) ion per subunit.</text>
</comment>
<dbReference type="SMART" id="SM00861">
    <property type="entry name" value="Transket_pyr"/>
    <property type="match status" value="1"/>
</dbReference>
<dbReference type="EC" id="2.2.1.7" evidence="10"/>
<dbReference type="RefSeq" id="WP_328857820.1">
    <property type="nucleotide sequence ID" value="NZ_CP108021.1"/>
</dbReference>
<gene>
    <name evidence="10 13" type="primary">dxs</name>
    <name evidence="13" type="ORF">OG579_01465</name>
</gene>
<dbReference type="GO" id="GO:0016114">
    <property type="term" value="P:terpenoid biosynthetic process"/>
    <property type="evidence" value="ECO:0007669"/>
    <property type="project" value="UniProtKB-UniRule"/>
</dbReference>
<dbReference type="Pfam" id="PF02779">
    <property type="entry name" value="Transket_pyr"/>
    <property type="match status" value="1"/>
</dbReference>
<proteinExistence type="inferred from homology"/>
<dbReference type="AlphaFoldDB" id="A0AAU4K3C4"/>
<evidence type="ECO:0000256" key="11">
    <source>
        <dbReference type="SAM" id="MobiDB-lite"/>
    </source>
</evidence>
<comment type="function">
    <text evidence="10">Catalyzes the acyloin condensation reaction between C atoms 2 and 3 of pyruvate and glyceraldehyde 3-phosphate to yield 1-deoxy-D-xylulose-5-phosphate (DXP).</text>
</comment>
<dbReference type="GO" id="GO:0005829">
    <property type="term" value="C:cytosol"/>
    <property type="evidence" value="ECO:0007669"/>
    <property type="project" value="TreeGrafter"/>
</dbReference>
<dbReference type="PROSITE" id="PS00801">
    <property type="entry name" value="TRANSKETOLASE_1"/>
    <property type="match status" value="1"/>
</dbReference>
<dbReference type="SUPFAM" id="SSF52922">
    <property type="entry name" value="TK C-terminal domain-like"/>
    <property type="match status" value="1"/>
</dbReference>
<comment type="cofactor">
    <cofactor evidence="10">
        <name>thiamine diphosphate</name>
        <dbReference type="ChEBI" id="CHEBI:58937"/>
    </cofactor>
    <text evidence="10">Binds 1 thiamine pyrophosphate per subunit.</text>
</comment>
<evidence type="ECO:0000256" key="7">
    <source>
        <dbReference type="ARBA" id="ARBA00022977"/>
    </source>
</evidence>
<dbReference type="InterPro" id="IPR033248">
    <property type="entry name" value="Transketolase_C"/>
</dbReference>
<evidence type="ECO:0000256" key="1">
    <source>
        <dbReference type="ARBA" id="ARBA00004980"/>
    </source>
</evidence>
<dbReference type="SUPFAM" id="SSF52518">
    <property type="entry name" value="Thiamin diphosphate-binding fold (THDP-binding)"/>
    <property type="match status" value="1"/>
</dbReference>
<comment type="subunit">
    <text evidence="3 10">Homodimer.</text>
</comment>
<dbReference type="PROSITE" id="PS00802">
    <property type="entry name" value="TRANSKETOLASE_2"/>
    <property type="match status" value="1"/>
</dbReference>
<keyword evidence="9 10" id="KW-0414">Isoprene biosynthesis</keyword>
<feature type="domain" description="Transketolase-like pyrimidine-binding" evidence="12">
    <location>
        <begin position="315"/>
        <end position="479"/>
    </location>
</feature>
<keyword evidence="4 10" id="KW-0808">Transferase</keyword>
<dbReference type="Proteomes" id="UP001432128">
    <property type="component" value="Chromosome"/>
</dbReference>
<dbReference type="EMBL" id="CP108021">
    <property type="protein sequence ID" value="WUM20544.1"/>
    <property type="molecule type" value="Genomic_DNA"/>
</dbReference>
<dbReference type="CDD" id="cd07033">
    <property type="entry name" value="TPP_PYR_DXS_TK_like"/>
    <property type="match status" value="1"/>
</dbReference>
<organism evidence="13 14">
    <name type="scientific">Williamsia herbipolensis</name>
    <dbReference type="NCBI Taxonomy" id="1603258"/>
    <lineage>
        <taxon>Bacteria</taxon>
        <taxon>Bacillati</taxon>
        <taxon>Actinomycetota</taxon>
        <taxon>Actinomycetes</taxon>
        <taxon>Mycobacteriales</taxon>
        <taxon>Nocardiaceae</taxon>
        <taxon>Williamsia</taxon>
    </lineage>
</organism>
<dbReference type="GO" id="GO:0030976">
    <property type="term" value="F:thiamine pyrophosphate binding"/>
    <property type="evidence" value="ECO:0007669"/>
    <property type="project" value="UniProtKB-UniRule"/>
</dbReference>
<feature type="binding site" evidence="10">
    <location>
        <position position="174"/>
    </location>
    <ligand>
        <name>Mg(2+)</name>
        <dbReference type="ChEBI" id="CHEBI:18420"/>
    </ligand>
</feature>
<dbReference type="Gene3D" id="3.40.50.970">
    <property type="match status" value="2"/>
</dbReference>
<evidence type="ECO:0000256" key="5">
    <source>
        <dbReference type="ARBA" id="ARBA00022723"/>
    </source>
</evidence>
<dbReference type="CDD" id="cd02007">
    <property type="entry name" value="TPP_DXS"/>
    <property type="match status" value="1"/>
</dbReference>
<feature type="binding site" evidence="10">
    <location>
        <begin position="114"/>
        <end position="116"/>
    </location>
    <ligand>
        <name>thiamine diphosphate</name>
        <dbReference type="ChEBI" id="CHEBI:58937"/>
    </ligand>
</feature>
<evidence type="ECO:0000259" key="12">
    <source>
        <dbReference type="SMART" id="SM00861"/>
    </source>
</evidence>
<evidence type="ECO:0000313" key="13">
    <source>
        <dbReference type="EMBL" id="WUM20544.1"/>
    </source>
</evidence>
<keyword evidence="14" id="KW-1185">Reference proteome</keyword>
<evidence type="ECO:0000256" key="9">
    <source>
        <dbReference type="ARBA" id="ARBA00023229"/>
    </source>
</evidence>
<feature type="binding site" evidence="10">
    <location>
        <position position="285"/>
    </location>
    <ligand>
        <name>thiamine diphosphate</name>
        <dbReference type="ChEBI" id="CHEBI:58937"/>
    </ligand>
</feature>
<dbReference type="NCBIfam" id="NF003933">
    <property type="entry name" value="PRK05444.2-2"/>
    <property type="match status" value="1"/>
</dbReference>
<dbReference type="Gene3D" id="3.40.50.920">
    <property type="match status" value="1"/>
</dbReference>
<dbReference type="InterPro" id="IPR005477">
    <property type="entry name" value="Dxylulose-5-P_synthase"/>
</dbReference>
<evidence type="ECO:0000256" key="10">
    <source>
        <dbReference type="HAMAP-Rule" id="MF_00315"/>
    </source>
</evidence>
<evidence type="ECO:0000256" key="8">
    <source>
        <dbReference type="ARBA" id="ARBA00023052"/>
    </source>
</evidence>
<feature type="binding site" evidence="10">
    <location>
        <position position="145"/>
    </location>
    <ligand>
        <name>Mg(2+)</name>
        <dbReference type="ChEBI" id="CHEBI:18420"/>
    </ligand>
</feature>
<feature type="binding site" evidence="10">
    <location>
        <begin position="146"/>
        <end position="147"/>
    </location>
    <ligand>
        <name>thiamine diphosphate</name>
        <dbReference type="ChEBI" id="CHEBI:58937"/>
    </ligand>
</feature>
<dbReference type="NCBIfam" id="TIGR00204">
    <property type="entry name" value="dxs"/>
    <property type="match status" value="1"/>
</dbReference>
<keyword evidence="5 10" id="KW-0479">Metal-binding</keyword>
<evidence type="ECO:0000256" key="6">
    <source>
        <dbReference type="ARBA" id="ARBA00022842"/>
    </source>
</evidence>
<dbReference type="PANTHER" id="PTHR43322">
    <property type="entry name" value="1-D-DEOXYXYLULOSE 5-PHOSPHATE SYNTHASE-RELATED"/>
    <property type="match status" value="1"/>
</dbReference>
<feature type="binding site" evidence="10">
    <location>
        <position position="73"/>
    </location>
    <ligand>
        <name>thiamine diphosphate</name>
        <dbReference type="ChEBI" id="CHEBI:58937"/>
    </ligand>
</feature>
<dbReference type="Pfam" id="PF13292">
    <property type="entry name" value="DXP_synthase_N"/>
    <property type="match status" value="1"/>
</dbReference>
<comment type="similarity">
    <text evidence="2 10">Belongs to the transketolase family. DXPS subfamily.</text>
</comment>
<keyword evidence="8 10" id="KW-0786">Thiamine pyrophosphate</keyword>
<feature type="compositionally biased region" description="Polar residues" evidence="11">
    <location>
        <begin position="642"/>
        <end position="651"/>
    </location>
</feature>
<sequence>MGVLERIDSPRDLAGLTAAELEELAAEIRTFLIDKVSATGGHLGPNLGVVELTLAIHRVFDSPSDAVIFDTGHQSYVHKIVTGRRDAFDTLRQRGGLTGYQERAESEHDWVESSHASAALSYADGLSKAFELTGHRRHVVAVVGDGALTGGMCWEALNNIAAGDRPLVVIVNDNGRSYAPTIGGLADHLAGLRLQPGYEKFLDEGRRMLTGVPVVGSVAYAALHGMKSGIKDFLAPQAMFTDLGIKYVGPVDGHDQSALESALARAKSFGGPVIVHTVTRKGMGYAYAENDEADQMHGIGIIDPLTGRATSVPPQDWTSVFSAALVEAGSRRDDVVAITAAMAGPTGLAPFGAKFPDRLFDVGIAEQHALTSAAGLALGGMHPVVAIYSTFLNRAFDQLLMDVALLKQPVTLVLDRSGVTGPDGPSHHGMWDLSLMALVPGLRVAAPRDAVRLREELGEALDTADGPTALRYSKGAVPEDIRSIERLADGTDVLYRSSSTGPADVLVVGVGAFCALAVDTAGRLAQQGIDVTVVDPRWVLPVNDSIVDLARHHRLVVTLEDNGVHGGVGSAISDRLRRAGVDVPVQQRGITQEFLAHSSRNEILGDLGLTAQDLARTITATVSTMQSMTPMGDDVTAGKNVSVDSDVTAEN</sequence>
<dbReference type="InterPro" id="IPR020826">
    <property type="entry name" value="Transketolase_BS"/>
</dbReference>
<feature type="binding site" evidence="10">
    <location>
        <position position="366"/>
    </location>
    <ligand>
        <name>thiamine diphosphate</name>
        <dbReference type="ChEBI" id="CHEBI:58937"/>
    </ligand>
</feature>
<dbReference type="HAMAP" id="MF_00315">
    <property type="entry name" value="DXP_synth"/>
    <property type="match status" value="1"/>
</dbReference>
<dbReference type="InterPro" id="IPR029061">
    <property type="entry name" value="THDP-binding"/>
</dbReference>
<name>A0AAU4K3C4_9NOCA</name>
<accession>A0AAU4K3C4</accession>
<protein>
    <recommendedName>
        <fullName evidence="10">1-deoxy-D-xylulose-5-phosphate synthase</fullName>
        <ecNumber evidence="10">2.2.1.7</ecNumber>
    </recommendedName>
    <alternativeName>
        <fullName evidence="10">1-deoxyxylulose-5-phosphate synthase</fullName>
        <shortName evidence="10">DXP synthase</shortName>
        <shortName evidence="10">DXPS</shortName>
    </alternativeName>
</protein>
<reference evidence="13 14" key="1">
    <citation type="submission" date="2022-10" db="EMBL/GenBank/DDBJ databases">
        <title>The complete genomes of actinobacterial strains from the NBC collection.</title>
        <authorList>
            <person name="Joergensen T.S."/>
            <person name="Alvarez Arevalo M."/>
            <person name="Sterndorff E.B."/>
            <person name="Faurdal D."/>
            <person name="Vuksanovic O."/>
            <person name="Mourched A.-S."/>
            <person name="Charusanti P."/>
            <person name="Shaw S."/>
            <person name="Blin K."/>
            <person name="Weber T."/>
        </authorList>
    </citation>
    <scope>NUCLEOTIDE SEQUENCE [LARGE SCALE GENOMIC DNA]</scope>
    <source>
        <strain evidence="13 14">NBC_00319</strain>
    </source>
</reference>
<feature type="region of interest" description="Disordered" evidence="11">
    <location>
        <begin position="629"/>
        <end position="651"/>
    </location>
</feature>
<keyword evidence="6 10" id="KW-0460">Magnesium</keyword>
<dbReference type="PANTHER" id="PTHR43322:SF5">
    <property type="entry name" value="1-DEOXY-D-XYLULOSE-5-PHOSPHATE SYNTHASE, CHLOROPLASTIC"/>
    <property type="match status" value="1"/>
</dbReference>
<keyword evidence="7 10" id="KW-0784">Thiamine biosynthesis</keyword>
<comment type="catalytic activity">
    <reaction evidence="10">
        <text>D-glyceraldehyde 3-phosphate + pyruvate + H(+) = 1-deoxy-D-xylulose 5-phosphate + CO2</text>
        <dbReference type="Rhea" id="RHEA:12605"/>
        <dbReference type="ChEBI" id="CHEBI:15361"/>
        <dbReference type="ChEBI" id="CHEBI:15378"/>
        <dbReference type="ChEBI" id="CHEBI:16526"/>
        <dbReference type="ChEBI" id="CHEBI:57792"/>
        <dbReference type="ChEBI" id="CHEBI:59776"/>
        <dbReference type="EC" id="2.2.1.7"/>
    </reaction>
</comment>
<dbReference type="GO" id="GO:0000287">
    <property type="term" value="F:magnesium ion binding"/>
    <property type="evidence" value="ECO:0007669"/>
    <property type="project" value="UniProtKB-UniRule"/>
</dbReference>
<dbReference type="InterPro" id="IPR005475">
    <property type="entry name" value="Transketolase-like_Pyr-bd"/>
</dbReference>
<evidence type="ECO:0000313" key="14">
    <source>
        <dbReference type="Proteomes" id="UP001432128"/>
    </source>
</evidence>
<dbReference type="InterPro" id="IPR009014">
    <property type="entry name" value="Transketo_C/PFOR_II"/>
</dbReference>
<evidence type="ECO:0000256" key="4">
    <source>
        <dbReference type="ARBA" id="ARBA00022679"/>
    </source>
</evidence>
<dbReference type="GO" id="GO:0008661">
    <property type="term" value="F:1-deoxy-D-xylulose-5-phosphate synthase activity"/>
    <property type="evidence" value="ECO:0007669"/>
    <property type="project" value="UniProtKB-UniRule"/>
</dbReference>
<dbReference type="KEGG" id="whr:OG579_01465"/>
<feature type="binding site" evidence="10">
    <location>
        <position position="174"/>
    </location>
    <ligand>
        <name>thiamine diphosphate</name>
        <dbReference type="ChEBI" id="CHEBI:58937"/>
    </ligand>
</feature>
<dbReference type="GO" id="GO:0009228">
    <property type="term" value="P:thiamine biosynthetic process"/>
    <property type="evidence" value="ECO:0007669"/>
    <property type="project" value="UniProtKB-UniRule"/>
</dbReference>
<comment type="pathway">
    <text evidence="1 10">Metabolic intermediate biosynthesis; 1-deoxy-D-xylulose 5-phosphate biosynthesis; 1-deoxy-D-xylulose 5-phosphate from D-glyceraldehyde 3-phosphate and pyruvate: step 1/1.</text>
</comment>
<dbReference type="Pfam" id="PF02780">
    <property type="entry name" value="Transketolase_C"/>
    <property type="match status" value="1"/>
</dbReference>
<dbReference type="GO" id="GO:0019288">
    <property type="term" value="P:isopentenyl diphosphate biosynthetic process, methylerythritol 4-phosphate pathway"/>
    <property type="evidence" value="ECO:0007669"/>
    <property type="project" value="TreeGrafter"/>
</dbReference>
<dbReference type="InterPro" id="IPR049557">
    <property type="entry name" value="Transketolase_CS"/>
</dbReference>
<dbReference type="FunFam" id="3.40.50.970:FF:000005">
    <property type="entry name" value="1-deoxy-D-xylulose-5-phosphate synthase"/>
    <property type="match status" value="1"/>
</dbReference>